<keyword evidence="5" id="KW-1185">Reference proteome</keyword>
<feature type="region of interest" description="Disordered" evidence="2">
    <location>
        <begin position="381"/>
        <end position="439"/>
    </location>
</feature>
<dbReference type="Pfam" id="PF03221">
    <property type="entry name" value="HTH_Tnp_Tc5"/>
    <property type="match status" value="1"/>
</dbReference>
<gene>
    <name evidence="4" type="ORF">N7476_003206</name>
</gene>
<name>A0A9W9Q9A1_9EURO</name>
<dbReference type="Proteomes" id="UP001147746">
    <property type="component" value="Unassembled WGS sequence"/>
</dbReference>
<dbReference type="PANTHER" id="PTHR19303">
    <property type="entry name" value="TRANSPOSON"/>
    <property type="match status" value="1"/>
</dbReference>
<dbReference type="InterPro" id="IPR006600">
    <property type="entry name" value="HTH_CenpB_DNA-bd_dom"/>
</dbReference>
<keyword evidence="1" id="KW-0238">DNA-binding</keyword>
<evidence type="ECO:0000313" key="5">
    <source>
        <dbReference type="Proteomes" id="UP001147746"/>
    </source>
</evidence>
<feature type="compositionally biased region" description="Basic and acidic residues" evidence="2">
    <location>
        <begin position="424"/>
        <end position="439"/>
    </location>
</feature>
<dbReference type="EMBL" id="JAPZBO010000002">
    <property type="protein sequence ID" value="KAJ5324606.1"/>
    <property type="molecule type" value="Genomic_DNA"/>
</dbReference>
<dbReference type="InterPro" id="IPR050863">
    <property type="entry name" value="CenT-Element_Derived"/>
</dbReference>
<proteinExistence type="predicted"/>
<feature type="compositionally biased region" description="Pro residues" evidence="2">
    <location>
        <begin position="402"/>
        <end position="417"/>
    </location>
</feature>
<evidence type="ECO:0000259" key="3">
    <source>
        <dbReference type="PROSITE" id="PS51253"/>
    </source>
</evidence>
<comment type="caution">
    <text evidence="4">The sequence shown here is derived from an EMBL/GenBank/DDBJ whole genome shotgun (WGS) entry which is preliminary data.</text>
</comment>
<feature type="domain" description="HTH CENPB-type" evidence="3">
    <location>
        <begin position="53"/>
        <end position="128"/>
    </location>
</feature>
<dbReference type="PROSITE" id="PS51253">
    <property type="entry name" value="HTH_CENPB"/>
    <property type="match status" value="1"/>
</dbReference>
<reference evidence="4" key="2">
    <citation type="journal article" date="2023" name="IMA Fungus">
        <title>Comparative genomic study of the Penicillium genus elucidates a diverse pangenome and 15 lateral gene transfer events.</title>
        <authorList>
            <person name="Petersen C."/>
            <person name="Sorensen T."/>
            <person name="Nielsen M.R."/>
            <person name="Sondergaard T.E."/>
            <person name="Sorensen J.L."/>
            <person name="Fitzpatrick D.A."/>
            <person name="Frisvad J.C."/>
            <person name="Nielsen K.L."/>
        </authorList>
    </citation>
    <scope>NUCLEOTIDE SEQUENCE</scope>
    <source>
        <strain evidence="4">IBT 21472</strain>
    </source>
</reference>
<dbReference type="PANTHER" id="PTHR19303:SF74">
    <property type="entry name" value="POGO TRANSPOSABLE ELEMENT WITH KRAB DOMAIN"/>
    <property type="match status" value="1"/>
</dbReference>
<organism evidence="4 5">
    <name type="scientific">Penicillium atrosanguineum</name>
    <dbReference type="NCBI Taxonomy" id="1132637"/>
    <lineage>
        <taxon>Eukaryota</taxon>
        <taxon>Fungi</taxon>
        <taxon>Dikarya</taxon>
        <taxon>Ascomycota</taxon>
        <taxon>Pezizomycotina</taxon>
        <taxon>Eurotiomycetes</taxon>
        <taxon>Eurotiomycetidae</taxon>
        <taxon>Eurotiales</taxon>
        <taxon>Aspergillaceae</taxon>
        <taxon>Penicillium</taxon>
    </lineage>
</organism>
<dbReference type="AlphaFoldDB" id="A0A9W9Q9A1"/>
<dbReference type="InterPro" id="IPR004875">
    <property type="entry name" value="DDE_SF_endonuclease_dom"/>
</dbReference>
<dbReference type="GO" id="GO:0003677">
    <property type="term" value="F:DNA binding"/>
    <property type="evidence" value="ECO:0007669"/>
    <property type="project" value="UniProtKB-KW"/>
</dbReference>
<accession>A0A9W9Q9A1</accession>
<evidence type="ECO:0000256" key="2">
    <source>
        <dbReference type="SAM" id="MobiDB-lite"/>
    </source>
</evidence>
<dbReference type="Pfam" id="PF03184">
    <property type="entry name" value="DDE_1"/>
    <property type="match status" value="1"/>
</dbReference>
<dbReference type="GO" id="GO:0005634">
    <property type="term" value="C:nucleus"/>
    <property type="evidence" value="ECO:0007669"/>
    <property type="project" value="TreeGrafter"/>
</dbReference>
<reference evidence="4" key="1">
    <citation type="submission" date="2022-12" db="EMBL/GenBank/DDBJ databases">
        <authorList>
            <person name="Petersen C."/>
        </authorList>
    </citation>
    <scope>NUCLEOTIDE SEQUENCE</scope>
    <source>
        <strain evidence="4">IBT 21472</strain>
    </source>
</reference>
<evidence type="ECO:0000256" key="1">
    <source>
        <dbReference type="ARBA" id="ARBA00023125"/>
    </source>
</evidence>
<protein>
    <recommendedName>
        <fullName evidence="3">HTH CENPB-type domain-containing protein</fullName>
    </recommendedName>
</protein>
<sequence length="469" mass="53687">MNSSYVAIEQRIQVACEAARARKNVKITSLAREFDVPVSRLRARLHGRQPRTQRTITTKRLDDSQEAALISWIDTLDALHVPPTAYMVEASANAIIQRSAEATGDIVAPVNKMWVYNFVKRLPDGLHWVKQSPTERESIEAADISTLQAWYERLEPFVKRIPPSNIYNFDETGFQLGQGKPQKVISRNQQRTRPLSSERGELLTGIECIAADGWLMEPYFVAPGLVHLERWYEGGTRVEETRIAVTSSGYSNDTLAVDWLHFFQEHTRNRACGGPRLLLFDSHSSHLTWQFLHLCEQWNIIAFVFPPHTTYIIQPLDRSPFRALKARFRAKNNTIAQWGGDPEDTGFFFREITGIRQQAIKPRTIRKVFADRGIYPFNPAPVMERLDSTRSPTPELHWPTGDTPPPQSSSILRPPPESATQARRSQENMSRRSDREAIQLDTRRQINRLSRQVIQMAEEISLLTSTIQH</sequence>
<evidence type="ECO:0000313" key="4">
    <source>
        <dbReference type="EMBL" id="KAJ5324606.1"/>
    </source>
</evidence>